<dbReference type="RefSeq" id="WP_166161247.1">
    <property type="nucleotide sequence ID" value="NZ_CP049740.1"/>
</dbReference>
<dbReference type="GO" id="GO:0007155">
    <property type="term" value="P:cell adhesion"/>
    <property type="evidence" value="ECO:0007669"/>
    <property type="project" value="InterPro"/>
</dbReference>
<dbReference type="InterPro" id="IPR006127">
    <property type="entry name" value="ZnuA-like"/>
</dbReference>
<accession>A0A6G7K8L8</accession>
<dbReference type="PRINTS" id="PR00691">
    <property type="entry name" value="ADHESINB"/>
</dbReference>
<protein>
    <submittedName>
        <fullName evidence="6">Zinc ABC transporter solute-binding protein</fullName>
    </submittedName>
</protein>
<dbReference type="GO" id="GO:0046872">
    <property type="term" value="F:metal ion binding"/>
    <property type="evidence" value="ECO:0007669"/>
    <property type="project" value="InterPro"/>
</dbReference>
<evidence type="ECO:0000256" key="5">
    <source>
        <dbReference type="SAM" id="SignalP"/>
    </source>
</evidence>
<dbReference type="KEGG" id="jar:G7057_03100"/>
<dbReference type="PANTHER" id="PTHR42953:SF3">
    <property type="entry name" value="HIGH-AFFINITY ZINC UPTAKE SYSTEM PROTEIN ZNUA"/>
    <property type="match status" value="1"/>
</dbReference>
<dbReference type="PRINTS" id="PR00690">
    <property type="entry name" value="ADHESNFAMILY"/>
</dbReference>
<dbReference type="InterPro" id="IPR050492">
    <property type="entry name" value="Bact_metal-bind_prot9"/>
</dbReference>
<evidence type="ECO:0000313" key="7">
    <source>
        <dbReference type="Proteomes" id="UP000501451"/>
    </source>
</evidence>
<evidence type="ECO:0000256" key="2">
    <source>
        <dbReference type="ARBA" id="ARBA00022448"/>
    </source>
</evidence>
<dbReference type="Gene3D" id="3.40.50.1980">
    <property type="entry name" value="Nitrogenase molybdenum iron protein domain"/>
    <property type="match status" value="2"/>
</dbReference>
<dbReference type="InterPro" id="IPR006128">
    <property type="entry name" value="Lipoprotein_PsaA-like"/>
</dbReference>
<dbReference type="Proteomes" id="UP000501451">
    <property type="component" value="Chromosome"/>
</dbReference>
<organism evidence="6 7">
    <name type="scientific">Jeotgalibaca arthritidis</name>
    <dbReference type="NCBI Taxonomy" id="1868794"/>
    <lineage>
        <taxon>Bacteria</taxon>
        <taxon>Bacillati</taxon>
        <taxon>Bacillota</taxon>
        <taxon>Bacilli</taxon>
        <taxon>Lactobacillales</taxon>
        <taxon>Carnobacteriaceae</taxon>
        <taxon>Jeotgalibaca</taxon>
    </lineage>
</organism>
<dbReference type="PROSITE" id="PS51257">
    <property type="entry name" value="PROKAR_LIPOPROTEIN"/>
    <property type="match status" value="1"/>
</dbReference>
<dbReference type="GO" id="GO:0030001">
    <property type="term" value="P:metal ion transport"/>
    <property type="evidence" value="ECO:0007669"/>
    <property type="project" value="InterPro"/>
</dbReference>
<evidence type="ECO:0000313" key="6">
    <source>
        <dbReference type="EMBL" id="QII81561.1"/>
    </source>
</evidence>
<evidence type="ECO:0000256" key="3">
    <source>
        <dbReference type="ARBA" id="ARBA00022729"/>
    </source>
</evidence>
<sequence length="318" mass="35254">MRRLNKIRTSIVALLATVVLASCQSSNQASPSSEEGLSVVTTFYPVYEFTKQVVGENGTIMNLLSAGQDSHSYEPTPKELAQISEADVFVYSSDYMETWVPDVLATLTDSDVLVIEATAGMDLFENEDDHDHEADDHDHDHDHSHAVDPHVWLDPVLAQDMVAHIAEEISAIDPEQATSYQENTQAYMEELQQLDADYQAAFEGAEHRIFVVQHAAFGYLARRYQLEEMPISSLTSDQEVSPSKMAEIGRFINENDIKAIYYQDSASSKVAETLAAETAVSLEQLSAIEGITTVDLEAGANYMSVMRDNLEALQKTIH</sequence>
<reference evidence="6 7" key="1">
    <citation type="journal article" date="2017" name="Int. J. Syst. Evol. Microbiol.">
        <title>Jeotgalibaca porci sp. nov. and Jeotgalibaca arthritidis sp. nov., isolated from pigs, and emended description of the genus Jeotgalibaca.</title>
        <authorList>
            <person name="Zamora L."/>
            <person name="Perez-Sancho M."/>
            <person name="Dominguez L."/>
            <person name="Fernandez-Garayzabal J.F."/>
            <person name="Vela A.I."/>
        </authorList>
    </citation>
    <scope>NUCLEOTIDE SEQUENCE [LARGE SCALE GENOMIC DNA]</scope>
    <source>
        <strain evidence="6 7">CECT 9157</strain>
    </source>
</reference>
<comment type="similarity">
    <text evidence="1 4">Belongs to the bacterial solute-binding protein 9 family.</text>
</comment>
<keyword evidence="7" id="KW-1185">Reference proteome</keyword>
<name>A0A6G7K8L8_9LACT</name>
<keyword evidence="2 4" id="KW-0813">Transport</keyword>
<dbReference type="AlphaFoldDB" id="A0A6G7K8L8"/>
<dbReference type="EMBL" id="CP049740">
    <property type="protein sequence ID" value="QII81561.1"/>
    <property type="molecule type" value="Genomic_DNA"/>
</dbReference>
<feature type="chain" id="PRO_5038336053" evidence="5">
    <location>
        <begin position="22"/>
        <end position="318"/>
    </location>
</feature>
<dbReference type="Pfam" id="PF01297">
    <property type="entry name" value="ZnuA"/>
    <property type="match status" value="1"/>
</dbReference>
<evidence type="ECO:0000256" key="4">
    <source>
        <dbReference type="RuleBase" id="RU003512"/>
    </source>
</evidence>
<evidence type="ECO:0000256" key="1">
    <source>
        <dbReference type="ARBA" id="ARBA00011028"/>
    </source>
</evidence>
<feature type="signal peptide" evidence="5">
    <location>
        <begin position="1"/>
        <end position="21"/>
    </location>
</feature>
<proteinExistence type="inferred from homology"/>
<dbReference type="InterPro" id="IPR006129">
    <property type="entry name" value="AdhesinB"/>
</dbReference>
<dbReference type="PANTHER" id="PTHR42953">
    <property type="entry name" value="HIGH-AFFINITY ZINC UPTAKE SYSTEM PROTEIN ZNUA-RELATED"/>
    <property type="match status" value="1"/>
</dbReference>
<dbReference type="SUPFAM" id="SSF53807">
    <property type="entry name" value="Helical backbone' metal receptor"/>
    <property type="match status" value="1"/>
</dbReference>
<keyword evidence="3 5" id="KW-0732">Signal</keyword>
<gene>
    <name evidence="6" type="ORF">G7057_03100</name>
</gene>